<proteinExistence type="predicted"/>
<reference evidence="1 2" key="1">
    <citation type="submission" date="2019-02" db="EMBL/GenBank/DDBJ databases">
        <title>Deep-cultivation of Planctomycetes and their phenomic and genomic characterization uncovers novel biology.</title>
        <authorList>
            <person name="Wiegand S."/>
            <person name="Jogler M."/>
            <person name="Boedeker C."/>
            <person name="Pinto D."/>
            <person name="Vollmers J."/>
            <person name="Rivas-Marin E."/>
            <person name="Kohn T."/>
            <person name="Peeters S.H."/>
            <person name="Heuer A."/>
            <person name="Rast P."/>
            <person name="Oberbeckmann S."/>
            <person name="Bunk B."/>
            <person name="Jeske O."/>
            <person name="Meyerdierks A."/>
            <person name="Storesund J.E."/>
            <person name="Kallscheuer N."/>
            <person name="Luecker S."/>
            <person name="Lage O.M."/>
            <person name="Pohl T."/>
            <person name="Merkel B.J."/>
            <person name="Hornburger P."/>
            <person name="Mueller R.-W."/>
            <person name="Bruemmer F."/>
            <person name="Labrenz M."/>
            <person name="Spormann A.M."/>
            <person name="Op den Camp H."/>
            <person name="Overmann J."/>
            <person name="Amann R."/>
            <person name="Jetten M.S.M."/>
            <person name="Mascher T."/>
            <person name="Medema M.H."/>
            <person name="Devos D.P."/>
            <person name="Kaster A.-K."/>
            <person name="Ovreas L."/>
            <person name="Rohde M."/>
            <person name="Galperin M.Y."/>
            <person name="Jogler C."/>
        </authorList>
    </citation>
    <scope>NUCLEOTIDE SEQUENCE [LARGE SCALE GENOMIC DNA]</scope>
    <source>
        <strain evidence="1 2">Pla175</strain>
    </source>
</reference>
<dbReference type="OrthoDB" id="7835085at2"/>
<dbReference type="RefSeq" id="WP_145285744.1">
    <property type="nucleotide sequence ID" value="NZ_CP036291.1"/>
</dbReference>
<evidence type="ECO:0000313" key="2">
    <source>
        <dbReference type="Proteomes" id="UP000317429"/>
    </source>
</evidence>
<sequence>MEPNRLSGWIRNFSSWDRLKRNPSLRRLSEPLLRRTELPEDRSLLCVYRVDPSNLGDWFSAPQRYFGFLTHSRKQDIRSLTRRDLKRIESTNGTIVIGGGGLLGRTAFSGQIDKIMQLKAGKVVVWGAGFNDRSLHQDQSPRFRSERLLVGLRDDQAEYGWVPCASCMLPDLSLEYPVQHEVVVYHHAWHTKEGRLKQLSRFPSMSNNSTPVLSEILRFLGSGETVVTNSYHGAYWAILMGRRAVVFDPFSVKFRKFRHEPAFLDDDLDCSLKSARVYPDALEECRRANLNFAQQVLAFINA</sequence>
<dbReference type="GO" id="GO:0016740">
    <property type="term" value="F:transferase activity"/>
    <property type="evidence" value="ECO:0007669"/>
    <property type="project" value="UniProtKB-KW"/>
</dbReference>
<dbReference type="AlphaFoldDB" id="A0A518DD03"/>
<dbReference type="Proteomes" id="UP000317429">
    <property type="component" value="Chromosome"/>
</dbReference>
<protein>
    <submittedName>
        <fullName evidence="1">Polysaccharide pyruvyl transferase</fullName>
    </submittedName>
</protein>
<evidence type="ECO:0000313" key="1">
    <source>
        <dbReference type="EMBL" id="QDU89365.1"/>
    </source>
</evidence>
<dbReference type="EMBL" id="CP036291">
    <property type="protein sequence ID" value="QDU89365.1"/>
    <property type="molecule type" value="Genomic_DNA"/>
</dbReference>
<keyword evidence="1" id="KW-0808">Transferase</keyword>
<keyword evidence="2" id="KW-1185">Reference proteome</keyword>
<gene>
    <name evidence="1" type="ORF">Pla175_27540</name>
</gene>
<organism evidence="1 2">
    <name type="scientific">Pirellulimonas nuda</name>
    <dbReference type="NCBI Taxonomy" id="2528009"/>
    <lineage>
        <taxon>Bacteria</taxon>
        <taxon>Pseudomonadati</taxon>
        <taxon>Planctomycetota</taxon>
        <taxon>Planctomycetia</taxon>
        <taxon>Pirellulales</taxon>
        <taxon>Lacipirellulaceae</taxon>
        <taxon>Pirellulimonas</taxon>
    </lineage>
</organism>
<dbReference type="KEGG" id="pnd:Pla175_27540"/>
<name>A0A518DD03_9BACT</name>
<accession>A0A518DD03</accession>